<dbReference type="RefSeq" id="WP_202957301.1">
    <property type="nucleotide sequence ID" value="NZ_JAPCID010000010.1"/>
</dbReference>
<feature type="transmembrane region" description="Helical" evidence="1">
    <location>
        <begin position="33"/>
        <end position="51"/>
    </location>
</feature>
<comment type="caution">
    <text evidence="2">The sequence shown here is derived from an EMBL/GenBank/DDBJ whole genome shotgun (WGS) entry which is preliminary data.</text>
</comment>
<evidence type="ECO:0008006" key="4">
    <source>
        <dbReference type="Google" id="ProtNLM"/>
    </source>
</evidence>
<keyword evidence="1" id="KW-0472">Membrane</keyword>
<evidence type="ECO:0000256" key="1">
    <source>
        <dbReference type="SAM" id="Phobius"/>
    </source>
</evidence>
<reference evidence="2" key="1">
    <citation type="submission" date="2022-10" db="EMBL/GenBank/DDBJ databases">
        <title>The WGS of Solirubrobacter sp. CPCC 204708.</title>
        <authorList>
            <person name="Jiang Z."/>
        </authorList>
    </citation>
    <scope>NUCLEOTIDE SEQUENCE</scope>
    <source>
        <strain evidence="2">CPCC 204708</strain>
    </source>
</reference>
<name>A0ABT4RG96_9ACTN</name>
<evidence type="ECO:0000313" key="3">
    <source>
        <dbReference type="Proteomes" id="UP001147700"/>
    </source>
</evidence>
<protein>
    <recommendedName>
        <fullName evidence="4">PH domain-containing protein</fullName>
    </recommendedName>
</protein>
<proteinExistence type="predicted"/>
<feature type="transmembrane region" description="Helical" evidence="1">
    <location>
        <begin position="7"/>
        <end position="27"/>
    </location>
</feature>
<keyword evidence="3" id="KW-1185">Reference proteome</keyword>
<accession>A0ABT4RG96</accession>
<dbReference type="EMBL" id="JAPCID010000010">
    <property type="protein sequence ID" value="MDA0137581.1"/>
    <property type="molecule type" value="Genomic_DNA"/>
</dbReference>
<dbReference type="Proteomes" id="UP001147700">
    <property type="component" value="Unassembled WGS sequence"/>
</dbReference>
<keyword evidence="1" id="KW-0812">Transmembrane</keyword>
<organism evidence="2 3">
    <name type="scientific">Solirubrobacter deserti</name>
    <dbReference type="NCBI Taxonomy" id="2282478"/>
    <lineage>
        <taxon>Bacteria</taxon>
        <taxon>Bacillati</taxon>
        <taxon>Actinomycetota</taxon>
        <taxon>Thermoleophilia</taxon>
        <taxon>Solirubrobacterales</taxon>
        <taxon>Solirubrobacteraceae</taxon>
        <taxon>Solirubrobacter</taxon>
    </lineage>
</organism>
<sequence>MTLRPGITARVVFFVLALALFALGVGALFSNPVVGAIGVALFGFALVNASFRLFHPRSYATVVGEDGFRVHDWRGRLVHDVAWSELSHLTVFGGNGLRGPGSLLLLAWRCEPRRPGPGRQPWSGGGTNAMGEAFDGALPAAYLGAERMLELFKDRAERAHVAGHRAPQRVGDIRLEPF</sequence>
<gene>
    <name evidence="2" type="ORF">OJ962_08745</name>
</gene>
<keyword evidence="1" id="KW-1133">Transmembrane helix</keyword>
<evidence type="ECO:0000313" key="2">
    <source>
        <dbReference type="EMBL" id="MDA0137581.1"/>
    </source>
</evidence>